<keyword evidence="2" id="KW-0472">Membrane</keyword>
<keyword evidence="4" id="KW-1185">Reference proteome</keyword>
<protein>
    <submittedName>
        <fullName evidence="3">Uncharacterized protein</fullName>
    </submittedName>
</protein>
<proteinExistence type="inferred from homology"/>
<dbReference type="EMBL" id="VYZN01000025">
    <property type="protein sequence ID" value="KAE9535719.1"/>
    <property type="molecule type" value="Genomic_DNA"/>
</dbReference>
<accession>A0A6G0TML1</accession>
<feature type="transmembrane region" description="Helical" evidence="2">
    <location>
        <begin position="156"/>
        <end position="177"/>
    </location>
</feature>
<dbReference type="OrthoDB" id="156886at2759"/>
<dbReference type="AlphaFoldDB" id="A0A6G0TML1"/>
<dbReference type="Pfam" id="PF06979">
    <property type="entry name" value="TMEM70"/>
    <property type="match status" value="1"/>
</dbReference>
<evidence type="ECO:0000256" key="2">
    <source>
        <dbReference type="SAM" id="Phobius"/>
    </source>
</evidence>
<evidence type="ECO:0000313" key="4">
    <source>
        <dbReference type="Proteomes" id="UP000475862"/>
    </source>
</evidence>
<organism evidence="3 4">
    <name type="scientific">Aphis glycines</name>
    <name type="common">Soybean aphid</name>
    <dbReference type="NCBI Taxonomy" id="307491"/>
    <lineage>
        <taxon>Eukaryota</taxon>
        <taxon>Metazoa</taxon>
        <taxon>Ecdysozoa</taxon>
        <taxon>Arthropoda</taxon>
        <taxon>Hexapoda</taxon>
        <taxon>Insecta</taxon>
        <taxon>Pterygota</taxon>
        <taxon>Neoptera</taxon>
        <taxon>Paraneoptera</taxon>
        <taxon>Hemiptera</taxon>
        <taxon>Sternorrhyncha</taxon>
        <taxon>Aphidomorpha</taxon>
        <taxon>Aphidoidea</taxon>
        <taxon>Aphididae</taxon>
        <taxon>Aphidini</taxon>
        <taxon>Aphis</taxon>
        <taxon>Aphis</taxon>
    </lineage>
</organism>
<evidence type="ECO:0000256" key="1">
    <source>
        <dbReference type="ARBA" id="ARBA00005280"/>
    </source>
</evidence>
<dbReference type="InterPro" id="IPR009724">
    <property type="entry name" value="TMEM70"/>
</dbReference>
<comment type="caution">
    <text evidence="3">The sequence shown here is derived from an EMBL/GenBank/DDBJ whole genome shotgun (WGS) entry which is preliminary data.</text>
</comment>
<gene>
    <name evidence="3" type="ORF">AGLY_007620</name>
</gene>
<dbReference type="Proteomes" id="UP000475862">
    <property type="component" value="Unassembled WGS sequence"/>
</dbReference>
<keyword evidence="2" id="KW-0812">Transmembrane</keyword>
<dbReference type="PANTHER" id="PTHR13281">
    <property type="entry name" value="TRANSMEMBRANE PROTEIN 70, MITOCHONDRIAL"/>
    <property type="match status" value="1"/>
</dbReference>
<dbReference type="GO" id="GO:0031966">
    <property type="term" value="C:mitochondrial membrane"/>
    <property type="evidence" value="ECO:0007669"/>
    <property type="project" value="TreeGrafter"/>
</dbReference>
<dbReference type="GO" id="GO:0033615">
    <property type="term" value="P:mitochondrial proton-transporting ATP synthase complex assembly"/>
    <property type="evidence" value="ECO:0007669"/>
    <property type="project" value="TreeGrafter"/>
</dbReference>
<feature type="transmembrane region" description="Helical" evidence="2">
    <location>
        <begin position="183"/>
        <end position="207"/>
    </location>
</feature>
<sequence>MFNTWYNTSSALSTISMSDVSTSTPASLTDQTPRKMQLGKQLFAETKRREKLESTMSFNPVLAEDYSIMTCLKVVEKYCSPTVHLLVKSQIDNKNQQSKGSCLNKINTQHPLAAAVFHKHSSTEAKINAINTQTNVVEWKNIYVGTLGPRIRNLKIVSFMTSAVGLCIQPMVIQKAAEVGSSLAATIGVCTIAGFFTFITPVLIHLIQFKPFDVRLPLTQKLTITFYAKECPLFVDPQAFDDVMHYQRILGYDKPFTFEKEDDENSGLKKPFLIIKKFLEPKNTIPKLSLVPFDLQETTIAGYSAVSWDADKKTEWL</sequence>
<name>A0A6G0TML1_APHGL</name>
<dbReference type="PANTHER" id="PTHR13281:SF0">
    <property type="entry name" value="TRANSMEMBRANE PROTEIN 70, MITOCHONDRIAL"/>
    <property type="match status" value="1"/>
</dbReference>
<dbReference type="InterPro" id="IPR045325">
    <property type="entry name" value="TMEM70/TMEM186/TMEM223"/>
</dbReference>
<evidence type="ECO:0000313" key="3">
    <source>
        <dbReference type="EMBL" id="KAE9535719.1"/>
    </source>
</evidence>
<reference evidence="3 4" key="1">
    <citation type="submission" date="2019-08" db="EMBL/GenBank/DDBJ databases">
        <title>The genome of the soybean aphid Biotype 1, its phylome, world population structure and adaptation to the North American continent.</title>
        <authorList>
            <person name="Giordano R."/>
            <person name="Donthu R.K."/>
            <person name="Hernandez A.G."/>
            <person name="Wright C.L."/>
            <person name="Zimin A.V."/>
        </authorList>
    </citation>
    <scope>NUCLEOTIDE SEQUENCE [LARGE SCALE GENOMIC DNA]</scope>
    <source>
        <tissue evidence="3">Whole aphids</tissue>
    </source>
</reference>
<keyword evidence="2" id="KW-1133">Transmembrane helix</keyword>
<comment type="similarity">
    <text evidence="1">Belongs to the TMEM70 family.</text>
</comment>